<evidence type="ECO:0000256" key="5">
    <source>
        <dbReference type="HAMAP-Rule" id="MF_01511"/>
    </source>
</evidence>
<dbReference type="HAMAP" id="MF_01511">
    <property type="entry name" value="GMP_reduct_type2"/>
    <property type="match status" value="1"/>
</dbReference>
<keyword evidence="8" id="KW-1185">Reference proteome</keyword>
<dbReference type="GO" id="GO:0006163">
    <property type="term" value="P:purine nucleotide metabolic process"/>
    <property type="evidence" value="ECO:0007669"/>
    <property type="project" value="UniProtKB-UniRule"/>
</dbReference>
<reference evidence="7 8" key="1">
    <citation type="submission" date="2014-12" db="EMBL/GenBank/DDBJ databases">
        <title>Comparative genomics of the lactic acid bacteria isolated from the honey bee gut.</title>
        <authorList>
            <person name="Ellegaard K.M."/>
            <person name="Tamarit D."/>
            <person name="Javelind E."/>
            <person name="Olofsson T."/>
            <person name="Andersson S.G."/>
            <person name="Vasquez A."/>
        </authorList>
    </citation>
    <scope>NUCLEOTIDE SEQUENCE [LARGE SCALE GENOMIC DNA]</scope>
    <source>
        <strain evidence="7 8">Hon2</strain>
    </source>
</reference>
<dbReference type="GO" id="GO:0005829">
    <property type="term" value="C:cytosol"/>
    <property type="evidence" value="ECO:0007669"/>
    <property type="project" value="TreeGrafter"/>
</dbReference>
<dbReference type="NCBIfam" id="TIGR01306">
    <property type="entry name" value="GMP_reduct_2"/>
    <property type="match status" value="1"/>
</dbReference>
<protein>
    <recommendedName>
        <fullName evidence="5">GMP reductase</fullName>
        <ecNumber evidence="5">1.7.1.7</ecNumber>
    </recommendedName>
    <alternativeName>
        <fullName evidence="5">Guanosine 5'-monophosphate oxidoreductase</fullName>
        <shortName evidence="5">Guanosine monophosphate reductase</shortName>
    </alternativeName>
</protein>
<dbReference type="RefSeq" id="WP_045923050.1">
    <property type="nucleotide sequence ID" value="NZ_JBHTHW010000008.1"/>
</dbReference>
<dbReference type="NCBIfam" id="NF003966">
    <property type="entry name" value="PRK05458.1"/>
    <property type="match status" value="1"/>
</dbReference>
<dbReference type="PIRSF" id="PIRSF036500">
    <property type="entry name" value="GMP_red_Firmic"/>
    <property type="match status" value="1"/>
</dbReference>
<dbReference type="InterPro" id="IPR001093">
    <property type="entry name" value="IMP_DH_GMPRt"/>
</dbReference>
<evidence type="ECO:0000259" key="6">
    <source>
        <dbReference type="Pfam" id="PF00478"/>
    </source>
</evidence>
<evidence type="ECO:0000256" key="1">
    <source>
        <dbReference type="ARBA" id="ARBA00022857"/>
    </source>
</evidence>
<dbReference type="PANTHER" id="PTHR43170">
    <property type="entry name" value="GMP REDUCTASE"/>
    <property type="match status" value="1"/>
</dbReference>
<dbReference type="PANTHER" id="PTHR43170:SF5">
    <property type="entry name" value="GMP REDUCTASE"/>
    <property type="match status" value="1"/>
</dbReference>
<dbReference type="InterPro" id="IPR013785">
    <property type="entry name" value="Aldolase_TIM"/>
</dbReference>
<dbReference type="AlphaFoldDB" id="A0A0F4KUA5"/>
<dbReference type="STRING" id="1218508.JG29_12070"/>
<feature type="binding site" evidence="5">
    <location>
        <begin position="208"/>
        <end position="231"/>
    </location>
    <ligand>
        <name>NADP(+)</name>
        <dbReference type="ChEBI" id="CHEBI:58349"/>
    </ligand>
</feature>
<dbReference type="SUPFAM" id="SSF51412">
    <property type="entry name" value="Inosine monophosphate dehydrogenase (IMPDH)"/>
    <property type="match status" value="1"/>
</dbReference>
<comment type="caution">
    <text evidence="7">The sequence shown here is derived from an EMBL/GenBank/DDBJ whole genome shotgun (WGS) entry which is preliminary data.</text>
</comment>
<keyword evidence="2 5" id="KW-0560">Oxidoreductase</keyword>
<comment type="similarity">
    <text evidence="5">Belongs to the IMPDH/GMPR family. GuaC type 2 subfamily.</text>
</comment>
<dbReference type="Gene3D" id="3.20.20.70">
    <property type="entry name" value="Aldolase class I"/>
    <property type="match status" value="1"/>
</dbReference>
<dbReference type="InterPro" id="IPR015875">
    <property type="entry name" value="IMP_DH/GMP_Rdtase_CS"/>
</dbReference>
<proteinExistence type="inferred from homology"/>
<dbReference type="EMBL" id="JXBZ01000008">
    <property type="protein sequence ID" value="KJY48796.1"/>
    <property type="molecule type" value="Genomic_DNA"/>
</dbReference>
<evidence type="ECO:0000313" key="7">
    <source>
        <dbReference type="EMBL" id="KJY48796.1"/>
    </source>
</evidence>
<dbReference type="PATRIC" id="fig|1218508.4.peg.1195"/>
<dbReference type="PROSITE" id="PS00487">
    <property type="entry name" value="IMP_DH_GMP_RED"/>
    <property type="match status" value="1"/>
</dbReference>
<dbReference type="GO" id="GO:0016616">
    <property type="term" value="F:oxidoreductase activity, acting on the CH-OH group of donors, NAD or NADP as acceptor"/>
    <property type="evidence" value="ECO:0007669"/>
    <property type="project" value="UniProtKB-ARBA"/>
</dbReference>
<dbReference type="Pfam" id="PF00478">
    <property type="entry name" value="IMPDH"/>
    <property type="match status" value="1"/>
</dbReference>
<dbReference type="GO" id="GO:1902560">
    <property type="term" value="C:GMP reductase complex"/>
    <property type="evidence" value="ECO:0007669"/>
    <property type="project" value="InterPro"/>
</dbReference>
<evidence type="ECO:0000256" key="3">
    <source>
        <dbReference type="ARBA" id="ARBA00037691"/>
    </source>
</evidence>
<sequence>MENNPFSVFDYEDIQLIPQKCILEHRSQADTSAQLGSHTFKIPVVPANMSSIIDEKLAQWLAKNNYFYVMHRFEPDKRLAFVQKMQEQHLIASISVGVQPHDYQLIDQLAQQQLIPEYITIDIAHGYAKTVADMIQYIKSKLPTTFVIAGNIATADAVHFLEEAGADATKVGIGPGRACITKIKTGFGTAGWQLAAIRLCAKAARKPIIADGGIRTNGDIAKSLRFGASFVMIGSLLAGHDENPGEILERNGQKFKVYYGSASALQKKEVKNIEGKKVIVPYKGSLQATLKEMQEDLQSAISYAGGTQLSDLRHVNYVVIKNSIYNGDAAVINHDLGNLNS</sequence>
<comment type="catalytic activity">
    <reaction evidence="4 5">
        <text>IMP + NH4(+) + NADP(+) = GMP + NADPH + 2 H(+)</text>
        <dbReference type="Rhea" id="RHEA:17185"/>
        <dbReference type="ChEBI" id="CHEBI:15378"/>
        <dbReference type="ChEBI" id="CHEBI:28938"/>
        <dbReference type="ChEBI" id="CHEBI:57783"/>
        <dbReference type="ChEBI" id="CHEBI:58053"/>
        <dbReference type="ChEBI" id="CHEBI:58115"/>
        <dbReference type="ChEBI" id="CHEBI:58349"/>
        <dbReference type="EC" id="1.7.1.7"/>
    </reaction>
</comment>
<comment type="function">
    <text evidence="3 5">Catalyzes the irreversible NADPH-dependent deamination of GMP to IMP. It functions in the conversion of nucleobase, nucleoside and nucleotide derivatives of G to A nucleotides, and in maintaining the intracellular balance of A and G nucleotides.</text>
</comment>
<gene>
    <name evidence="5 7" type="primary">guaC</name>
    <name evidence="7" type="ORF">JG29_12070</name>
</gene>
<feature type="active site" description="Thioimidate intermediate" evidence="5">
    <location>
        <position position="179"/>
    </location>
</feature>
<dbReference type="OrthoDB" id="9805398at2"/>
<dbReference type="FunFam" id="3.20.20.70:FF:000424">
    <property type="entry name" value="Inosine-5'-monophosphate dehydrogenase 2"/>
    <property type="match status" value="1"/>
</dbReference>
<dbReference type="SMART" id="SM01240">
    <property type="entry name" value="IMPDH"/>
    <property type="match status" value="1"/>
</dbReference>
<evidence type="ECO:0000256" key="4">
    <source>
        <dbReference type="ARBA" id="ARBA00048616"/>
    </source>
</evidence>
<evidence type="ECO:0000256" key="2">
    <source>
        <dbReference type="ARBA" id="ARBA00023002"/>
    </source>
</evidence>
<feature type="domain" description="IMP dehydrogenase/GMP reductase" evidence="6">
    <location>
        <begin position="10"/>
        <end position="316"/>
    </location>
</feature>
<dbReference type="Proteomes" id="UP000033695">
    <property type="component" value="Unassembled WGS sequence"/>
</dbReference>
<keyword evidence="1 5" id="KW-0521">NADP</keyword>
<dbReference type="InterPro" id="IPR005994">
    <property type="entry name" value="GuaC_type_2"/>
</dbReference>
<name>A0A0F4KUA5_9LACO</name>
<dbReference type="InterPro" id="IPR050139">
    <property type="entry name" value="GMP_reductase"/>
</dbReference>
<dbReference type="CDD" id="cd00381">
    <property type="entry name" value="IMPDH"/>
    <property type="match status" value="1"/>
</dbReference>
<evidence type="ECO:0000313" key="8">
    <source>
        <dbReference type="Proteomes" id="UP000033695"/>
    </source>
</evidence>
<dbReference type="GO" id="GO:0003920">
    <property type="term" value="F:GMP reductase activity"/>
    <property type="evidence" value="ECO:0007669"/>
    <property type="project" value="UniProtKB-UniRule"/>
</dbReference>
<accession>A0A0F4KUA5</accession>
<dbReference type="EC" id="1.7.1.7" evidence="5"/>
<organism evidence="7 8">
    <name type="scientific">Bombilactobacillus mellis</name>
    <dbReference type="NCBI Taxonomy" id="1218508"/>
    <lineage>
        <taxon>Bacteria</taxon>
        <taxon>Bacillati</taxon>
        <taxon>Bacillota</taxon>
        <taxon>Bacilli</taxon>
        <taxon>Lactobacillales</taxon>
        <taxon>Lactobacillaceae</taxon>
        <taxon>Bombilactobacillus</taxon>
    </lineage>
</organism>
<dbReference type="HOGENOM" id="CLU_022552_5_0_9"/>